<evidence type="ECO:0000256" key="1">
    <source>
        <dbReference type="SAM" id="SignalP"/>
    </source>
</evidence>
<organism evidence="2 3">
    <name type="scientific">Desulfosporosinus hippei DSM 8344</name>
    <dbReference type="NCBI Taxonomy" id="1121419"/>
    <lineage>
        <taxon>Bacteria</taxon>
        <taxon>Bacillati</taxon>
        <taxon>Bacillota</taxon>
        <taxon>Clostridia</taxon>
        <taxon>Eubacteriales</taxon>
        <taxon>Desulfitobacteriaceae</taxon>
        <taxon>Desulfosporosinus</taxon>
    </lineage>
</organism>
<keyword evidence="3" id="KW-1185">Reference proteome</keyword>
<protein>
    <submittedName>
        <fullName evidence="2">Uncharacterized protein</fullName>
    </submittedName>
</protein>
<dbReference type="Proteomes" id="UP000198656">
    <property type="component" value="Unassembled WGS sequence"/>
</dbReference>
<evidence type="ECO:0000313" key="3">
    <source>
        <dbReference type="Proteomes" id="UP000198656"/>
    </source>
</evidence>
<reference evidence="3" key="1">
    <citation type="submission" date="2016-10" db="EMBL/GenBank/DDBJ databases">
        <authorList>
            <person name="Varghese N."/>
            <person name="Submissions S."/>
        </authorList>
    </citation>
    <scope>NUCLEOTIDE SEQUENCE [LARGE SCALE GENOMIC DNA]</scope>
    <source>
        <strain evidence="3">DSM 8344</strain>
    </source>
</reference>
<proteinExistence type="predicted"/>
<keyword evidence="1" id="KW-0732">Signal</keyword>
<gene>
    <name evidence="2" type="ORF">SAMN05443529_11222</name>
</gene>
<feature type="signal peptide" evidence="1">
    <location>
        <begin position="1"/>
        <end position="21"/>
    </location>
</feature>
<dbReference type="AlphaFoldDB" id="A0A1G8BH21"/>
<feature type="chain" id="PRO_5011781402" evidence="1">
    <location>
        <begin position="22"/>
        <end position="208"/>
    </location>
</feature>
<name>A0A1G8BH21_9FIRM</name>
<evidence type="ECO:0000313" key="2">
    <source>
        <dbReference type="EMBL" id="SDH31870.1"/>
    </source>
</evidence>
<accession>A0A1G8BH21</accession>
<dbReference type="EMBL" id="FNCP01000012">
    <property type="protein sequence ID" value="SDH31870.1"/>
    <property type="molecule type" value="Genomic_DNA"/>
</dbReference>
<dbReference type="OrthoDB" id="2086534at2"/>
<sequence>MKKVIALTILILILLPSIALAGDVAYDIAFGDQDAFVIGKVTNMKDNLYSVHIEKVLMGDIEATDIQVEKPKYPSGWDNPTVGQHYALSLDKKNTVYEIKFGGYKADSTDYKTLKLEYADIPGNAVLEVQEFINSGRFIEADKVAKAKKNKEVSSQAISETNINQENAVQVSNTNSESPFSSTNTVWATVAVIICGSLVFKLYKFSKN</sequence>